<evidence type="ECO:0000256" key="3">
    <source>
        <dbReference type="ARBA" id="ARBA00022692"/>
    </source>
</evidence>
<dbReference type="PATRIC" id="fig|632773.3.peg.237"/>
<comment type="subcellular location">
    <subcellularLocation>
        <location evidence="1">Cell membrane</location>
        <topology evidence="1">Multi-pass membrane protein</topology>
    </subcellularLocation>
</comment>
<dbReference type="Proteomes" id="UP000094463">
    <property type="component" value="Chromosome"/>
</dbReference>
<feature type="transmembrane region" description="Helical" evidence="6">
    <location>
        <begin position="12"/>
        <end position="35"/>
    </location>
</feature>
<keyword evidence="3 6" id="KW-0812">Transmembrane</keyword>
<feature type="transmembrane region" description="Helical" evidence="6">
    <location>
        <begin position="442"/>
        <end position="462"/>
    </location>
</feature>
<organism evidence="7 8">
    <name type="scientific">Salisediminibacterium beveridgei</name>
    <dbReference type="NCBI Taxonomy" id="632773"/>
    <lineage>
        <taxon>Bacteria</taxon>
        <taxon>Bacillati</taxon>
        <taxon>Bacillota</taxon>
        <taxon>Bacilli</taxon>
        <taxon>Bacillales</taxon>
        <taxon>Bacillaceae</taxon>
        <taxon>Salisediminibacterium</taxon>
    </lineage>
</organism>
<dbReference type="STRING" id="632773.BBEV_0222"/>
<feature type="transmembrane region" description="Helical" evidence="6">
    <location>
        <begin position="131"/>
        <end position="149"/>
    </location>
</feature>
<keyword evidence="5 6" id="KW-0472">Membrane</keyword>
<dbReference type="AlphaFoldDB" id="A0A1D7QRI1"/>
<protein>
    <submittedName>
        <fullName evidence="7">Membrane protein involved in the export of O-antigen, teichoic acid lipoteichoic acids</fullName>
    </submittedName>
</protein>
<keyword evidence="2" id="KW-1003">Cell membrane</keyword>
<feature type="transmembrane region" description="Helical" evidence="6">
    <location>
        <begin position="47"/>
        <end position="69"/>
    </location>
</feature>
<feature type="transmembrane region" description="Helical" evidence="6">
    <location>
        <begin position="507"/>
        <end position="525"/>
    </location>
</feature>
<name>A0A1D7QRI1_9BACI</name>
<feature type="transmembrane region" description="Helical" evidence="6">
    <location>
        <begin position="89"/>
        <end position="111"/>
    </location>
</feature>
<proteinExistence type="predicted"/>
<feature type="transmembrane region" description="Helical" evidence="6">
    <location>
        <begin position="474"/>
        <end position="495"/>
    </location>
</feature>
<evidence type="ECO:0000256" key="4">
    <source>
        <dbReference type="ARBA" id="ARBA00022989"/>
    </source>
</evidence>
<feature type="transmembrane region" description="Helical" evidence="6">
    <location>
        <begin position="195"/>
        <end position="218"/>
    </location>
</feature>
<feature type="transmembrane region" description="Helical" evidence="6">
    <location>
        <begin position="254"/>
        <end position="274"/>
    </location>
</feature>
<keyword evidence="8" id="KW-1185">Reference proteome</keyword>
<feature type="transmembrane region" description="Helical" evidence="6">
    <location>
        <begin position="386"/>
        <end position="405"/>
    </location>
</feature>
<dbReference type="PANTHER" id="PTHR30250">
    <property type="entry name" value="PST FAMILY PREDICTED COLANIC ACID TRANSPORTER"/>
    <property type="match status" value="1"/>
</dbReference>
<dbReference type="EMBL" id="CP012502">
    <property type="protein sequence ID" value="AOM81617.1"/>
    <property type="molecule type" value="Genomic_DNA"/>
</dbReference>
<evidence type="ECO:0000256" key="2">
    <source>
        <dbReference type="ARBA" id="ARBA00022475"/>
    </source>
</evidence>
<gene>
    <name evidence="7" type="ORF">BBEV_0222</name>
</gene>
<evidence type="ECO:0000256" key="6">
    <source>
        <dbReference type="SAM" id="Phobius"/>
    </source>
</evidence>
<dbReference type="InterPro" id="IPR050833">
    <property type="entry name" value="Poly_Biosynth_Transport"/>
</dbReference>
<accession>A0A1D7QRI1</accession>
<dbReference type="RefSeq" id="WP_069363771.1">
    <property type="nucleotide sequence ID" value="NZ_CP012502.1"/>
</dbReference>
<dbReference type="Pfam" id="PF01943">
    <property type="entry name" value="Polysacc_synt"/>
    <property type="match status" value="1"/>
</dbReference>
<evidence type="ECO:0000256" key="5">
    <source>
        <dbReference type="ARBA" id="ARBA00023136"/>
    </source>
</evidence>
<sequence>MSDQQLLRGTAIMTAAIFASKILGIIYIFPFQAIVGLEGLALYTYGYTPYTIFLSLSTLGIPIAISKFVSKYNTLGDYDTIRRLFRSGLVVMTLTGIAAFLMLFFLAEPIAKQILNPDELEGGTSVADAVFTIRMVSVALIIIPVMSSIRGYFQGFGMMGPTAISQVIEQLIRITFILILTWLIIDIWGGELGTAVGFATFGAFVGALGSFAVLTYFYRRTGQFLNDQNVEKQQIHPEQTKREQKSLPEIYKELIAYALPISLVGLAIPLYQMIDLFTFNDAMMAAGFTQAEAINYFGAYGQAVHKLVLIPVTIATAMSLTIIPTVTSAFTSGDGSKLQGQITQIFQVIFFFTVPAAVGLMVLAAPAYGTLYSIEDVHIGAPILQFYAPVAILFAVFAVTAALLQGLNRQKIAVLALLIGILAKLVLNIPLITWFGATGAPMATAIGYVLAIALMLWSVAHFARFDFTSVWKRFVLITMFAAVMAAGVLIVRVLLEALTGMDTKMDYVLVTVLSVITGVVIYFGLTLQTGLAQRVLGHRINRLIPRRFRS</sequence>
<feature type="transmembrane region" description="Helical" evidence="6">
    <location>
        <begin position="412"/>
        <end position="436"/>
    </location>
</feature>
<dbReference type="GO" id="GO:0005886">
    <property type="term" value="C:plasma membrane"/>
    <property type="evidence" value="ECO:0007669"/>
    <property type="project" value="UniProtKB-SubCell"/>
</dbReference>
<feature type="transmembrane region" description="Helical" evidence="6">
    <location>
        <begin position="345"/>
        <end position="366"/>
    </location>
</feature>
<feature type="transmembrane region" description="Helical" evidence="6">
    <location>
        <begin position="170"/>
        <end position="189"/>
    </location>
</feature>
<reference evidence="7 8" key="1">
    <citation type="submission" date="2015-08" db="EMBL/GenBank/DDBJ databases">
        <title>The complete genome sequence of Bacillus beveridgei MLTeJB.</title>
        <authorList>
            <person name="Hanson T.E."/>
            <person name="Mesa C."/>
            <person name="Basesman S.M."/>
            <person name="Oremland R.S."/>
        </authorList>
    </citation>
    <scope>NUCLEOTIDE SEQUENCE [LARGE SCALE GENOMIC DNA]</scope>
    <source>
        <strain evidence="7 8">MLTeJB</strain>
    </source>
</reference>
<dbReference type="InterPro" id="IPR002797">
    <property type="entry name" value="Polysacc_synth"/>
</dbReference>
<evidence type="ECO:0000313" key="8">
    <source>
        <dbReference type="Proteomes" id="UP000094463"/>
    </source>
</evidence>
<keyword evidence="4 6" id="KW-1133">Transmembrane helix</keyword>
<dbReference type="PIRSF" id="PIRSF038958">
    <property type="entry name" value="PG_synth_SpoVB"/>
    <property type="match status" value="1"/>
</dbReference>
<dbReference type="InterPro" id="IPR024923">
    <property type="entry name" value="PG_synth_SpoVB"/>
</dbReference>
<dbReference type="CDD" id="cd13124">
    <property type="entry name" value="MATE_SpoVB_like"/>
    <property type="match status" value="1"/>
</dbReference>
<evidence type="ECO:0000313" key="7">
    <source>
        <dbReference type="EMBL" id="AOM81617.1"/>
    </source>
</evidence>
<feature type="transmembrane region" description="Helical" evidence="6">
    <location>
        <begin position="308"/>
        <end position="333"/>
    </location>
</feature>
<evidence type="ECO:0000256" key="1">
    <source>
        <dbReference type="ARBA" id="ARBA00004651"/>
    </source>
</evidence>
<dbReference type="KEGG" id="bbev:BBEV_0222"/>
<dbReference type="OrthoDB" id="9775950at2"/>
<dbReference type="PANTHER" id="PTHR30250:SF21">
    <property type="entry name" value="LIPID II FLIPPASE MURJ"/>
    <property type="match status" value="1"/>
</dbReference>